<feature type="region of interest" description="Disordered" evidence="1">
    <location>
        <begin position="89"/>
        <end position="121"/>
    </location>
</feature>
<sequence>MDSKTFHKSVSDEEWLKALGKDDEEPVDYKYELYTKICENYKIWENANRDNQKAFSHQFVETKESKTYLNLFDEMKAIELSSPTRDEKENTLYRFRKSSPKDRNEQKDHYSSNDSMRPLRESSPEIIYMRDPRPQNVPIFKLNLTPVNLCVPYDSEELREALWGNSDETWSDDRTFPLYEQICEAYKQYNRHFKSAPDVQKDEQAEPGQQGKENASSNYTINVRNILQNSDDEVEFIFV</sequence>
<dbReference type="Proteomes" id="UP000278807">
    <property type="component" value="Unassembled WGS sequence"/>
</dbReference>
<evidence type="ECO:0000313" key="2">
    <source>
        <dbReference type="EMBL" id="VDO16106.1"/>
    </source>
</evidence>
<dbReference type="AlphaFoldDB" id="A0A3P7T563"/>
<proteinExistence type="predicted"/>
<feature type="region of interest" description="Disordered" evidence="1">
    <location>
        <begin position="197"/>
        <end position="217"/>
    </location>
</feature>
<dbReference type="EMBL" id="UZAE01015527">
    <property type="protein sequence ID" value="VDO16106.1"/>
    <property type="molecule type" value="Genomic_DNA"/>
</dbReference>
<name>A0A3P7T563_RODNA</name>
<accession>A0A3P7T563</accession>
<gene>
    <name evidence="2" type="ORF">HNAJ_LOCUS13496</name>
</gene>
<evidence type="ECO:0000313" key="3">
    <source>
        <dbReference type="Proteomes" id="UP000278807"/>
    </source>
</evidence>
<keyword evidence="3" id="KW-1185">Reference proteome</keyword>
<reference evidence="2 3" key="1">
    <citation type="submission" date="2018-11" db="EMBL/GenBank/DDBJ databases">
        <authorList>
            <consortium name="Pathogen Informatics"/>
        </authorList>
    </citation>
    <scope>NUCLEOTIDE SEQUENCE [LARGE SCALE GENOMIC DNA]</scope>
</reference>
<protein>
    <submittedName>
        <fullName evidence="2">Uncharacterized protein</fullName>
    </submittedName>
</protein>
<organism evidence="2 3">
    <name type="scientific">Rodentolepis nana</name>
    <name type="common">Dwarf tapeworm</name>
    <name type="synonym">Hymenolepis nana</name>
    <dbReference type="NCBI Taxonomy" id="102285"/>
    <lineage>
        <taxon>Eukaryota</taxon>
        <taxon>Metazoa</taxon>
        <taxon>Spiralia</taxon>
        <taxon>Lophotrochozoa</taxon>
        <taxon>Platyhelminthes</taxon>
        <taxon>Cestoda</taxon>
        <taxon>Eucestoda</taxon>
        <taxon>Cyclophyllidea</taxon>
        <taxon>Hymenolepididae</taxon>
        <taxon>Rodentolepis</taxon>
    </lineage>
</organism>
<feature type="compositionally biased region" description="Basic and acidic residues" evidence="1">
    <location>
        <begin position="99"/>
        <end position="121"/>
    </location>
</feature>
<evidence type="ECO:0000256" key="1">
    <source>
        <dbReference type="SAM" id="MobiDB-lite"/>
    </source>
</evidence>